<dbReference type="EMBL" id="PQXF01000011">
    <property type="protein sequence ID" value="PXF60858.1"/>
    <property type="molecule type" value="Genomic_DNA"/>
</dbReference>
<name>A0AC61L3H2_9EURY</name>
<proteinExistence type="predicted"/>
<evidence type="ECO:0000313" key="2">
    <source>
        <dbReference type="Proteomes" id="UP000248329"/>
    </source>
</evidence>
<dbReference type="Proteomes" id="UP000248329">
    <property type="component" value="Unassembled WGS sequence"/>
</dbReference>
<protein>
    <submittedName>
        <fullName evidence="1">DUF434 domain-containing protein</fullName>
    </submittedName>
</protein>
<gene>
    <name evidence="1" type="ORF">C4B59_07305</name>
</gene>
<accession>A0AC61L3H2</accession>
<reference evidence="1" key="1">
    <citation type="submission" date="2018-01" db="EMBL/GenBank/DDBJ databases">
        <authorList>
            <person name="Krukenberg V."/>
        </authorList>
    </citation>
    <scope>NUCLEOTIDE SEQUENCE</scope>
    <source>
        <strain evidence="1">E20ANME2</strain>
    </source>
</reference>
<comment type="caution">
    <text evidence="1">The sequence shown here is derived from an EMBL/GenBank/DDBJ whole genome shotgun (WGS) entry which is preliminary data.</text>
</comment>
<organism evidence="1 2">
    <name type="scientific">Candidatus Methanogaster sp</name>
    <dbReference type="NCBI Taxonomy" id="3386292"/>
    <lineage>
        <taxon>Archaea</taxon>
        <taxon>Methanobacteriati</taxon>
        <taxon>Methanobacteriota</taxon>
        <taxon>Stenosarchaea group</taxon>
        <taxon>Methanomicrobia</taxon>
        <taxon>Methanosarcinales</taxon>
        <taxon>ANME-2 cluster</taxon>
        <taxon>Candidatus Methanogasteraceae</taxon>
        <taxon>Candidatus Methanogaster</taxon>
    </lineage>
</organism>
<evidence type="ECO:0000313" key="1">
    <source>
        <dbReference type="EMBL" id="PXF60858.1"/>
    </source>
</evidence>
<sequence length="215" mass="24281">MTDREATMILAAEDIRHLLSRGYPRTGVIRFASDHYRLENRDRHILMRSVVEPGVAALRIRKRIPCTGIKDKKIMIDGYNVIIATESVIFGEPVFLCDDGFIRDIRGVFRNYKNPVEGVCRQVLEMLSECEPDFVTFLFDAQISKSGMLARYIRGLLPVYSLSGDARTSKHVDFDLKHCDMIVATGDGNIIDEVRSAVDIPGCILEKLGKRAFTI</sequence>